<dbReference type="EMBL" id="FUYS01000001">
    <property type="protein sequence ID" value="SKB27604.1"/>
    <property type="molecule type" value="Genomic_DNA"/>
</dbReference>
<organism evidence="2 3">
    <name type="scientific">Parapedobacter luteus</name>
    <dbReference type="NCBI Taxonomy" id="623280"/>
    <lineage>
        <taxon>Bacteria</taxon>
        <taxon>Pseudomonadati</taxon>
        <taxon>Bacteroidota</taxon>
        <taxon>Sphingobacteriia</taxon>
        <taxon>Sphingobacteriales</taxon>
        <taxon>Sphingobacteriaceae</taxon>
        <taxon>Parapedobacter</taxon>
    </lineage>
</organism>
<keyword evidence="1" id="KW-0472">Membrane</keyword>
<protein>
    <submittedName>
        <fullName evidence="2">Uncharacterized protein</fullName>
    </submittedName>
</protein>
<accession>A0A1T4ZXV5</accession>
<feature type="transmembrane region" description="Helical" evidence="1">
    <location>
        <begin position="30"/>
        <end position="47"/>
    </location>
</feature>
<dbReference type="AlphaFoldDB" id="A0A1T4ZXV5"/>
<name>A0A1T4ZXV5_9SPHI</name>
<sequence>MYLCKDTRIVLSKLVMIDIRKSSRLLENKVVRIGLFALSAYAIYAFGKSMGEFIYYLLH</sequence>
<keyword evidence="1" id="KW-0812">Transmembrane</keyword>
<evidence type="ECO:0000313" key="2">
    <source>
        <dbReference type="EMBL" id="SKB27604.1"/>
    </source>
</evidence>
<dbReference type="Proteomes" id="UP000190541">
    <property type="component" value="Unassembled WGS sequence"/>
</dbReference>
<proteinExistence type="predicted"/>
<evidence type="ECO:0000313" key="3">
    <source>
        <dbReference type="Proteomes" id="UP000190541"/>
    </source>
</evidence>
<dbReference type="STRING" id="623280.SAMN05660226_00284"/>
<keyword evidence="3" id="KW-1185">Reference proteome</keyword>
<evidence type="ECO:0000256" key="1">
    <source>
        <dbReference type="SAM" id="Phobius"/>
    </source>
</evidence>
<keyword evidence="1" id="KW-1133">Transmembrane helix</keyword>
<reference evidence="2 3" key="1">
    <citation type="submission" date="2017-02" db="EMBL/GenBank/DDBJ databases">
        <authorList>
            <person name="Peterson S.W."/>
        </authorList>
    </citation>
    <scope>NUCLEOTIDE SEQUENCE [LARGE SCALE GENOMIC DNA]</scope>
    <source>
        <strain evidence="2 3">DSM 22899</strain>
    </source>
</reference>
<gene>
    <name evidence="2" type="ORF">SAMN05660226_00284</name>
</gene>